<reference evidence="1" key="1">
    <citation type="submission" date="2022-06" db="EMBL/GenBank/DDBJ databases">
        <title>Sequencing the genomes of 1000 actinobacteria strains.</title>
        <authorList>
            <person name="Klenk H.-P."/>
        </authorList>
    </citation>
    <scope>NUCLEOTIDE SEQUENCE</scope>
    <source>
        <strain evidence="1">DSM 46694</strain>
    </source>
</reference>
<protein>
    <submittedName>
        <fullName evidence="1">Uncharacterized protein</fullName>
    </submittedName>
</protein>
<dbReference type="AlphaFoldDB" id="A0A9X2K6K9"/>
<sequence>MHDIGEIVFADPQALGVVGDQSRRSLWWRMAGSQA</sequence>
<proteinExistence type="predicted"/>
<accession>A0A9X2K6K9</accession>
<dbReference type="Proteomes" id="UP001139648">
    <property type="component" value="Unassembled WGS sequence"/>
</dbReference>
<dbReference type="EMBL" id="JAMZEB010000002">
    <property type="protein sequence ID" value="MCP2361584.1"/>
    <property type="molecule type" value="Genomic_DNA"/>
</dbReference>
<organism evidence="1 2">
    <name type="scientific">Nonomuraea thailandensis</name>
    <dbReference type="NCBI Taxonomy" id="1188745"/>
    <lineage>
        <taxon>Bacteria</taxon>
        <taxon>Bacillati</taxon>
        <taxon>Actinomycetota</taxon>
        <taxon>Actinomycetes</taxon>
        <taxon>Streptosporangiales</taxon>
        <taxon>Streptosporangiaceae</taxon>
        <taxon>Nonomuraea</taxon>
    </lineage>
</organism>
<evidence type="ECO:0000313" key="1">
    <source>
        <dbReference type="EMBL" id="MCP2361584.1"/>
    </source>
</evidence>
<gene>
    <name evidence="1" type="ORF">HD597_008604</name>
</gene>
<comment type="caution">
    <text evidence="1">The sequence shown here is derived from an EMBL/GenBank/DDBJ whole genome shotgun (WGS) entry which is preliminary data.</text>
</comment>
<evidence type="ECO:0000313" key="2">
    <source>
        <dbReference type="Proteomes" id="UP001139648"/>
    </source>
</evidence>
<keyword evidence="2" id="KW-1185">Reference proteome</keyword>
<name>A0A9X2K6K9_9ACTN</name>